<evidence type="ECO:0000313" key="2">
    <source>
        <dbReference type="EMBL" id="CAF1417641.1"/>
    </source>
</evidence>
<protein>
    <submittedName>
        <fullName evidence="2">Uncharacterized protein</fullName>
    </submittedName>
</protein>
<keyword evidence="5" id="KW-1185">Reference proteome</keyword>
<dbReference type="Proteomes" id="UP000677228">
    <property type="component" value="Unassembled WGS sequence"/>
</dbReference>
<evidence type="ECO:0000313" key="1">
    <source>
        <dbReference type="EMBL" id="CAF1299345.1"/>
    </source>
</evidence>
<reference evidence="2" key="1">
    <citation type="submission" date="2021-02" db="EMBL/GenBank/DDBJ databases">
        <authorList>
            <person name="Nowell W R."/>
        </authorList>
    </citation>
    <scope>NUCLEOTIDE SEQUENCE</scope>
</reference>
<name>A0A815LZP1_9BILA</name>
<evidence type="ECO:0000313" key="5">
    <source>
        <dbReference type="Proteomes" id="UP000663829"/>
    </source>
</evidence>
<dbReference type="EMBL" id="CAJNOQ010018082">
    <property type="protein sequence ID" value="CAF1417641.1"/>
    <property type="molecule type" value="Genomic_DNA"/>
</dbReference>
<comment type="caution">
    <text evidence="2">The sequence shown here is derived from an EMBL/GenBank/DDBJ whole genome shotgun (WGS) entry which is preliminary data.</text>
</comment>
<dbReference type="AlphaFoldDB" id="A0A815LZP1"/>
<dbReference type="EMBL" id="CAJNOK010019432">
    <property type="protein sequence ID" value="CAF1299345.1"/>
    <property type="molecule type" value="Genomic_DNA"/>
</dbReference>
<dbReference type="Proteomes" id="UP000682733">
    <property type="component" value="Unassembled WGS sequence"/>
</dbReference>
<evidence type="ECO:0000313" key="4">
    <source>
        <dbReference type="EMBL" id="CAF4302654.1"/>
    </source>
</evidence>
<organism evidence="2 5">
    <name type="scientific">Didymodactylos carnosus</name>
    <dbReference type="NCBI Taxonomy" id="1234261"/>
    <lineage>
        <taxon>Eukaryota</taxon>
        <taxon>Metazoa</taxon>
        <taxon>Spiralia</taxon>
        <taxon>Gnathifera</taxon>
        <taxon>Rotifera</taxon>
        <taxon>Eurotatoria</taxon>
        <taxon>Bdelloidea</taxon>
        <taxon>Philodinida</taxon>
        <taxon>Philodinidae</taxon>
        <taxon>Didymodactylos</taxon>
    </lineage>
</organism>
<evidence type="ECO:0000313" key="3">
    <source>
        <dbReference type="EMBL" id="CAF4105223.1"/>
    </source>
</evidence>
<dbReference type="Proteomes" id="UP000681722">
    <property type="component" value="Unassembled WGS sequence"/>
</dbReference>
<dbReference type="OrthoDB" id="10021027at2759"/>
<gene>
    <name evidence="2" type="ORF">GPM918_LOCUS33642</name>
    <name evidence="1" type="ORF">OVA965_LOCUS28457</name>
    <name evidence="4" type="ORF">SRO942_LOCUS34330</name>
    <name evidence="3" type="ORF">TMI583_LOCUS29209</name>
</gene>
<dbReference type="Proteomes" id="UP000663829">
    <property type="component" value="Unassembled WGS sequence"/>
</dbReference>
<sequence length="193" mass="21990">MENFTLSLFILGGKNVYEFTRLNISQAFPSLTTSNKITSNNNENVIEEDKFQIDRVLKHASVIDCQYGFMSEDCTGVIRKIKYDSATDTFIGFSTPLISGLPSYKHFQTDSFDELKNWFSTCEKAQLLNVHMFQSITINSVLSSTYLLSAYGTNSKSTSNAIWRRWIFIHDECHSKELKIIGFSTHCDGKYLG</sequence>
<dbReference type="EMBL" id="CAJOBA010041005">
    <property type="protein sequence ID" value="CAF4105223.1"/>
    <property type="molecule type" value="Genomic_DNA"/>
</dbReference>
<accession>A0A815LZP1</accession>
<dbReference type="EMBL" id="CAJOBC010083511">
    <property type="protein sequence ID" value="CAF4302654.1"/>
    <property type="molecule type" value="Genomic_DNA"/>
</dbReference>
<proteinExistence type="predicted"/>